<evidence type="ECO:0000313" key="3">
    <source>
        <dbReference type="Proteomes" id="UP000078572"/>
    </source>
</evidence>
<evidence type="ECO:0000313" key="2">
    <source>
        <dbReference type="EMBL" id="ANJ73083.1"/>
    </source>
</evidence>
<dbReference type="AlphaFoldDB" id="A0A191ZYB8"/>
<keyword evidence="1" id="KW-0175">Coiled coil</keyword>
<dbReference type="EMBL" id="CP016022">
    <property type="protein sequence ID" value="ANJ73083.1"/>
    <property type="molecule type" value="Genomic_DNA"/>
</dbReference>
<sequence>MNPIIALAIGLLLGFPSCWKLIPLVAFFIWALFHFYSTEIAIQLMNLQRWLENELEEIEAEEMKKKEQENSK</sequence>
<feature type="coiled-coil region" evidence="1">
    <location>
        <begin position="41"/>
        <end position="71"/>
    </location>
</feature>
<evidence type="ECO:0000256" key="1">
    <source>
        <dbReference type="SAM" id="Coils"/>
    </source>
</evidence>
<keyword evidence="3" id="KW-1185">Reference proteome</keyword>
<dbReference type="Proteomes" id="UP000078572">
    <property type="component" value="Chromosome 1"/>
</dbReference>
<gene>
    <name evidence="2" type="ORF">A9Y76_11645</name>
</gene>
<protein>
    <submittedName>
        <fullName evidence="2">Uncharacterized protein</fullName>
    </submittedName>
</protein>
<reference evidence="3" key="1">
    <citation type="submission" date="2016-06" db="EMBL/GenBank/DDBJ databases">
        <authorList>
            <person name="Xu Y."/>
            <person name="Nagy A."/>
            <person name="Yan X."/>
            <person name="Kim S.W."/>
            <person name="Haley B."/>
            <person name="Liu N.T."/>
            <person name="Nou X."/>
        </authorList>
    </citation>
    <scope>NUCLEOTIDE SEQUENCE [LARGE SCALE GENOMIC DNA]</scope>
    <source>
        <strain evidence="3">ATCC 49129</strain>
    </source>
</reference>
<dbReference type="RefSeq" id="WP_064804220.1">
    <property type="nucleotide sequence ID" value="NZ_CP016022.1"/>
</dbReference>
<name>A0A191ZYB8_9RALS</name>
<proteinExistence type="predicted"/>
<organism evidence="2 3">
    <name type="scientific">Ralstonia insidiosa</name>
    <dbReference type="NCBI Taxonomy" id="190721"/>
    <lineage>
        <taxon>Bacteria</taxon>
        <taxon>Pseudomonadati</taxon>
        <taxon>Pseudomonadota</taxon>
        <taxon>Betaproteobacteria</taxon>
        <taxon>Burkholderiales</taxon>
        <taxon>Burkholderiaceae</taxon>
        <taxon>Ralstonia</taxon>
    </lineage>
</organism>
<dbReference type="GeneID" id="61526673"/>
<accession>A0A191ZYB8</accession>
<dbReference type="OrthoDB" id="9934052at2"/>